<evidence type="ECO:0000313" key="5">
    <source>
        <dbReference type="Proteomes" id="UP000551501"/>
    </source>
</evidence>
<dbReference type="InterPro" id="IPR002347">
    <property type="entry name" value="SDR_fam"/>
</dbReference>
<dbReference type="PRINTS" id="PR00081">
    <property type="entry name" value="GDHRDH"/>
</dbReference>
<dbReference type="AlphaFoldDB" id="A0A840EUL7"/>
<dbReference type="Proteomes" id="UP000551501">
    <property type="component" value="Unassembled WGS sequence"/>
</dbReference>
<dbReference type="PROSITE" id="PS00061">
    <property type="entry name" value="ADH_SHORT"/>
    <property type="match status" value="1"/>
</dbReference>
<comment type="similarity">
    <text evidence="1">Belongs to the short-chain dehydrogenases/reductases (SDR) family.</text>
</comment>
<dbReference type="InterPro" id="IPR036291">
    <property type="entry name" value="NAD(P)-bd_dom_sf"/>
</dbReference>
<dbReference type="PRINTS" id="PR00080">
    <property type="entry name" value="SDRFAMILY"/>
</dbReference>
<dbReference type="PANTHER" id="PTHR42760:SF133">
    <property type="entry name" value="3-OXOACYL-[ACYL-CARRIER-PROTEIN] REDUCTASE"/>
    <property type="match status" value="1"/>
</dbReference>
<dbReference type="RefSeq" id="WP_183368718.1">
    <property type="nucleotide sequence ID" value="NZ_BAABHL010000111.1"/>
</dbReference>
<dbReference type="Gene3D" id="3.40.50.720">
    <property type="entry name" value="NAD(P)-binding Rossmann-like Domain"/>
    <property type="match status" value="1"/>
</dbReference>
<comment type="caution">
    <text evidence="4">The sequence shown here is derived from an EMBL/GenBank/DDBJ whole genome shotgun (WGS) entry which is preliminary data.</text>
</comment>
<sequence length="270" mass="28476">MSSGRLDGRVAFITGAARGQGRSHALRLAGEGADIVAVDACTEYTTTDYVMPSPDELAETARLVEALGRRAVTSVADVRAPEELREAARLGAERLGGIDIVVANAGICVLGSWDEVTDEVWKDTIDTNLTGAWNTMSITAPYLIEGGGGSIICTGSTCGVQGVPFFAPYVASKHGLSGVAKTMANELARHAIRVNVVHPTGVETELTNGLSRIGELIERDPRIGVTFGNALDVERLQPEDVSDAVLFLASDESKYMTGTDFVVDAGCTNF</sequence>
<dbReference type="CDD" id="cd05233">
    <property type="entry name" value="SDR_c"/>
    <property type="match status" value="1"/>
</dbReference>
<dbReference type="FunFam" id="3.40.50.720:FF:000084">
    <property type="entry name" value="Short-chain dehydrogenase reductase"/>
    <property type="match status" value="1"/>
</dbReference>
<gene>
    <name evidence="4" type="ORF">BKA16_000088</name>
</gene>
<dbReference type="PANTHER" id="PTHR42760">
    <property type="entry name" value="SHORT-CHAIN DEHYDROGENASES/REDUCTASES FAMILY MEMBER"/>
    <property type="match status" value="1"/>
</dbReference>
<dbReference type="EMBL" id="JACIFP010000001">
    <property type="protein sequence ID" value="MBB4133536.1"/>
    <property type="molecule type" value="Genomic_DNA"/>
</dbReference>
<dbReference type="Pfam" id="PF13561">
    <property type="entry name" value="adh_short_C2"/>
    <property type="match status" value="1"/>
</dbReference>
<keyword evidence="3" id="KW-0520">NAD</keyword>
<dbReference type="NCBIfam" id="TIGR03971">
    <property type="entry name" value="SDR_subfam_1"/>
    <property type="match status" value="1"/>
</dbReference>
<accession>A0A840EUL7</accession>
<proteinExistence type="inferred from homology"/>
<evidence type="ECO:0000256" key="2">
    <source>
        <dbReference type="ARBA" id="ARBA00023002"/>
    </source>
</evidence>
<dbReference type="InterPro" id="IPR023985">
    <property type="entry name" value="SDR_subfam_1"/>
</dbReference>
<name>A0A840EUL7_9ACTN</name>
<evidence type="ECO:0000256" key="3">
    <source>
        <dbReference type="ARBA" id="ARBA00023027"/>
    </source>
</evidence>
<keyword evidence="5" id="KW-1185">Reference proteome</keyword>
<evidence type="ECO:0000313" key="4">
    <source>
        <dbReference type="EMBL" id="MBB4133536.1"/>
    </source>
</evidence>
<keyword evidence="2" id="KW-0560">Oxidoreductase</keyword>
<reference evidence="4 5" key="1">
    <citation type="submission" date="2020-08" db="EMBL/GenBank/DDBJ databases">
        <title>Sequencing the genomes of 1000 actinobacteria strains.</title>
        <authorList>
            <person name="Klenk H.-P."/>
        </authorList>
    </citation>
    <scope>NUCLEOTIDE SEQUENCE [LARGE SCALE GENOMIC DNA]</scope>
    <source>
        <strain evidence="4 5">DSM 45298</strain>
    </source>
</reference>
<organism evidence="4 5">
    <name type="scientific">Gordonia humi</name>
    <dbReference type="NCBI Taxonomy" id="686429"/>
    <lineage>
        <taxon>Bacteria</taxon>
        <taxon>Bacillati</taxon>
        <taxon>Actinomycetota</taxon>
        <taxon>Actinomycetes</taxon>
        <taxon>Mycobacteriales</taxon>
        <taxon>Gordoniaceae</taxon>
        <taxon>Gordonia</taxon>
    </lineage>
</organism>
<dbReference type="NCBIfam" id="NF009467">
    <property type="entry name" value="PRK12826.1-3"/>
    <property type="match status" value="1"/>
</dbReference>
<dbReference type="GO" id="GO:0016616">
    <property type="term" value="F:oxidoreductase activity, acting on the CH-OH group of donors, NAD or NADP as acceptor"/>
    <property type="evidence" value="ECO:0007669"/>
    <property type="project" value="TreeGrafter"/>
</dbReference>
<dbReference type="SUPFAM" id="SSF51735">
    <property type="entry name" value="NAD(P)-binding Rossmann-fold domains"/>
    <property type="match status" value="1"/>
</dbReference>
<dbReference type="InterPro" id="IPR020904">
    <property type="entry name" value="Sc_DH/Rdtase_CS"/>
</dbReference>
<evidence type="ECO:0000256" key="1">
    <source>
        <dbReference type="ARBA" id="ARBA00006484"/>
    </source>
</evidence>
<protein>
    <submittedName>
        <fullName evidence="4">SDR family mycofactocin-dependent oxidoreductase</fullName>
    </submittedName>
</protein>